<evidence type="ECO:0000313" key="2">
    <source>
        <dbReference type="Proteomes" id="UP001066276"/>
    </source>
</evidence>
<protein>
    <submittedName>
        <fullName evidence="1">Uncharacterized protein</fullName>
    </submittedName>
</protein>
<dbReference type="Proteomes" id="UP001066276">
    <property type="component" value="Chromosome 6"/>
</dbReference>
<comment type="caution">
    <text evidence="1">The sequence shown here is derived from an EMBL/GenBank/DDBJ whole genome shotgun (WGS) entry which is preliminary data.</text>
</comment>
<evidence type="ECO:0000313" key="1">
    <source>
        <dbReference type="EMBL" id="KAJ1141273.1"/>
    </source>
</evidence>
<gene>
    <name evidence="1" type="ORF">NDU88_007607</name>
</gene>
<dbReference type="EMBL" id="JANPWB010000010">
    <property type="protein sequence ID" value="KAJ1141273.1"/>
    <property type="molecule type" value="Genomic_DNA"/>
</dbReference>
<keyword evidence="2" id="KW-1185">Reference proteome</keyword>
<sequence length="117" mass="13076">MARALYAGPSLLAWRSCPLARRPGMTSVCTMQNAIQVHEKGNYDSYNVSRFMRKPWFIHVSKNPGASYTLCRQGSILVRFGILACPDIWGSRVLLPFNNLPFVNLGSRCDFSLCCGT</sequence>
<proteinExistence type="predicted"/>
<reference evidence="1" key="1">
    <citation type="journal article" date="2022" name="bioRxiv">
        <title>Sequencing and chromosome-scale assembly of the giantPleurodeles waltlgenome.</title>
        <authorList>
            <person name="Brown T."/>
            <person name="Elewa A."/>
            <person name="Iarovenko S."/>
            <person name="Subramanian E."/>
            <person name="Araus A.J."/>
            <person name="Petzold A."/>
            <person name="Susuki M."/>
            <person name="Suzuki K.-i.T."/>
            <person name="Hayashi T."/>
            <person name="Toyoda A."/>
            <person name="Oliveira C."/>
            <person name="Osipova E."/>
            <person name="Leigh N.D."/>
            <person name="Simon A."/>
            <person name="Yun M.H."/>
        </authorList>
    </citation>
    <scope>NUCLEOTIDE SEQUENCE</scope>
    <source>
        <strain evidence="1">20211129_DDA</strain>
        <tissue evidence="1">Liver</tissue>
    </source>
</reference>
<accession>A0AAV7QS58</accession>
<dbReference type="AlphaFoldDB" id="A0AAV7QS58"/>
<organism evidence="1 2">
    <name type="scientific">Pleurodeles waltl</name>
    <name type="common">Iberian ribbed newt</name>
    <dbReference type="NCBI Taxonomy" id="8319"/>
    <lineage>
        <taxon>Eukaryota</taxon>
        <taxon>Metazoa</taxon>
        <taxon>Chordata</taxon>
        <taxon>Craniata</taxon>
        <taxon>Vertebrata</taxon>
        <taxon>Euteleostomi</taxon>
        <taxon>Amphibia</taxon>
        <taxon>Batrachia</taxon>
        <taxon>Caudata</taxon>
        <taxon>Salamandroidea</taxon>
        <taxon>Salamandridae</taxon>
        <taxon>Pleurodelinae</taxon>
        <taxon>Pleurodeles</taxon>
    </lineage>
</organism>
<name>A0AAV7QS58_PLEWA</name>